<gene>
    <name evidence="3" type="ORF">AAWM_09541</name>
</gene>
<keyword evidence="1" id="KW-0175">Coiled coil</keyword>
<feature type="coiled-coil region" evidence="1">
    <location>
        <begin position="656"/>
        <end position="695"/>
    </location>
</feature>
<feature type="compositionally biased region" description="Low complexity" evidence="2">
    <location>
        <begin position="887"/>
        <end position="909"/>
    </location>
</feature>
<feature type="region of interest" description="Disordered" evidence="2">
    <location>
        <begin position="860"/>
        <end position="940"/>
    </location>
</feature>
<dbReference type="AlphaFoldDB" id="A0A401L599"/>
<name>A0A401L599_ASPAW</name>
<dbReference type="STRING" id="105351.A0A401L599"/>
<feature type="coiled-coil region" evidence="1">
    <location>
        <begin position="722"/>
        <end position="755"/>
    </location>
</feature>
<feature type="region of interest" description="Disordered" evidence="2">
    <location>
        <begin position="818"/>
        <end position="847"/>
    </location>
</feature>
<feature type="region of interest" description="Disordered" evidence="2">
    <location>
        <begin position="1"/>
        <end position="54"/>
    </location>
</feature>
<organism evidence="3 4">
    <name type="scientific">Aspergillus awamori</name>
    <name type="common">Black koji mold</name>
    <dbReference type="NCBI Taxonomy" id="105351"/>
    <lineage>
        <taxon>Eukaryota</taxon>
        <taxon>Fungi</taxon>
        <taxon>Dikarya</taxon>
        <taxon>Ascomycota</taxon>
        <taxon>Pezizomycotina</taxon>
        <taxon>Eurotiomycetes</taxon>
        <taxon>Eurotiomycetidae</taxon>
        <taxon>Eurotiales</taxon>
        <taxon>Aspergillaceae</taxon>
        <taxon>Aspergillus</taxon>
    </lineage>
</organism>
<keyword evidence="4" id="KW-1185">Reference proteome</keyword>
<evidence type="ECO:0008006" key="5">
    <source>
        <dbReference type="Google" id="ProtNLM"/>
    </source>
</evidence>
<feature type="compositionally biased region" description="Low complexity" evidence="2">
    <location>
        <begin position="24"/>
        <end position="52"/>
    </location>
</feature>
<comment type="caution">
    <text evidence="3">The sequence shown here is derived from an EMBL/GenBank/DDBJ whole genome shotgun (WGS) entry which is preliminary data.</text>
</comment>
<evidence type="ECO:0000256" key="2">
    <source>
        <dbReference type="SAM" id="MobiDB-lite"/>
    </source>
</evidence>
<sequence>MDTDAGATRDPRLARPLARPPLNHPSSADASSSASPTRFRPGSRSVGSSSPVDAQNATADQFIRGISDLVQAAVIAANSKSEQERLKKKREATDALLKKAKVHSSFPSTAAFFQQSQEAEDADLAQLDKALRKHAANYRELENALKAKFSSIMSLEPPRTEDRVNQLQNEVQHAKNGLGNAQKDIARLRDYNINLEGKMAAVQDKVGSVRTLQEKVNSLDRLTSSHAKLAKENAEHVTKITSELETALASKERENNSAASKAQMNELRKQTSDLIKQIEVLQKSQRECSDYLNKMNKSLDDYRQQQDTRSMENTRSLTSLAARLTSVEEKNIQVPSPAVETAPEPSVMSEELASRLQKLEGELSGQHERRIKQMEDQLQGLQTIQQMKDDFQFKEIEDLKKVWERGAQEFEQIRSDYVRVSEELKGLSQAQAVANPAGVQAHIQGIASGLMNMQNMVETLRVALHSLETRYNNLSTDTIVKHMVVAMQEMYPSTAQLTEQISLIRAWFERDIPPLKAITERLHVNQMNLVEQAQKDMALRMEEMNRLRSQQTNLSQSLAPVWERLTAQNQNRWLTADDLRQMQNDLTSLAAKIDEHTNKLSGYVESREAKDQLLHDDLTTGRNNLHMQLHAIAEKQTELEKICSKFQKVNDLPDQVQALAVQQETLAKRLSEHQEEGLQDQVRALADEQKKLLERFSDSQQDNIRSQIKSLIDEQKTLAGRLVKTQEEHDQLKALVEAQEDLAKKLCEIQSSNEDDLNMLKACPDELKAVLDRVCQLETSTLEKYQNVVEEHRLLEGSTSKNLTGLTERVDGLVKLVESSQQPPRLEEPQQDDNISAMKDEPEGNDQDAEVARFMSIAESTPARALQERKRKRPVTFNASDEERSSLSRPESPTSNAAGSAAGGDAAPSTDRKSRKKKQKKRKLQRNKGAQAADKIITID</sequence>
<feature type="coiled-coil region" evidence="1">
    <location>
        <begin position="124"/>
        <end position="184"/>
    </location>
</feature>
<evidence type="ECO:0000313" key="4">
    <source>
        <dbReference type="Proteomes" id="UP000286921"/>
    </source>
</evidence>
<dbReference type="Proteomes" id="UP000286921">
    <property type="component" value="Unassembled WGS sequence"/>
</dbReference>
<protein>
    <recommendedName>
        <fullName evidence="5">Paramyosin</fullName>
    </recommendedName>
</protein>
<feature type="coiled-coil region" evidence="1">
    <location>
        <begin position="349"/>
        <end position="384"/>
    </location>
</feature>
<evidence type="ECO:0000256" key="1">
    <source>
        <dbReference type="SAM" id="Coils"/>
    </source>
</evidence>
<dbReference type="EMBL" id="BDHI01000028">
    <property type="protein sequence ID" value="GCB26656.1"/>
    <property type="molecule type" value="Genomic_DNA"/>
</dbReference>
<accession>A0A401L599</accession>
<feature type="coiled-coil region" evidence="1">
    <location>
        <begin position="450"/>
        <end position="477"/>
    </location>
</feature>
<feature type="compositionally biased region" description="Basic residues" evidence="2">
    <location>
        <begin position="913"/>
        <end position="926"/>
    </location>
</feature>
<evidence type="ECO:0000313" key="3">
    <source>
        <dbReference type="EMBL" id="GCB26656.1"/>
    </source>
</evidence>
<proteinExistence type="predicted"/>
<reference evidence="3 4" key="1">
    <citation type="submission" date="2016-09" db="EMBL/GenBank/DDBJ databases">
        <title>Aspergillus awamori IFM 58123T.</title>
        <authorList>
            <person name="Kusuya Y."/>
            <person name="Shimizu M."/>
            <person name="Takahashi H."/>
            <person name="Yaguchi T."/>
        </authorList>
    </citation>
    <scope>NUCLEOTIDE SEQUENCE [LARGE SCALE GENOMIC DNA]</scope>
    <source>
        <strain evidence="3 4">IFM 58123</strain>
    </source>
</reference>